<dbReference type="InterPro" id="IPR050613">
    <property type="entry name" value="Sec_Metabolite_Reg"/>
</dbReference>
<comment type="subcellular location">
    <subcellularLocation>
        <location evidence="1">Nucleus</location>
    </subcellularLocation>
</comment>
<dbReference type="InterPro" id="IPR036864">
    <property type="entry name" value="Zn2-C6_fun-type_DNA-bd_sf"/>
</dbReference>
<dbReference type="OrthoDB" id="2269373at2759"/>
<feature type="compositionally biased region" description="Polar residues" evidence="3">
    <location>
        <begin position="296"/>
        <end position="327"/>
    </location>
</feature>
<dbReference type="Proteomes" id="UP000812287">
    <property type="component" value="Unassembled WGS sequence"/>
</dbReference>
<dbReference type="GeneID" id="66108710"/>
<evidence type="ECO:0000259" key="4">
    <source>
        <dbReference type="PROSITE" id="PS50048"/>
    </source>
</evidence>
<dbReference type="AlphaFoldDB" id="A0A9P7VS21"/>
<accession>A0A9P7VS21</accession>
<dbReference type="EMBL" id="MU250536">
    <property type="protein sequence ID" value="KAG7445613.1"/>
    <property type="molecule type" value="Genomic_DNA"/>
</dbReference>
<gene>
    <name evidence="5" type="ORF">BT62DRAFT_932764</name>
</gene>
<dbReference type="PROSITE" id="PS50048">
    <property type="entry name" value="ZN2_CY6_FUNGAL_2"/>
    <property type="match status" value="1"/>
</dbReference>
<evidence type="ECO:0000256" key="2">
    <source>
        <dbReference type="ARBA" id="ARBA00023242"/>
    </source>
</evidence>
<keyword evidence="6" id="KW-1185">Reference proteome</keyword>
<dbReference type="PANTHER" id="PTHR31001">
    <property type="entry name" value="UNCHARACTERIZED TRANSCRIPTIONAL REGULATORY PROTEIN"/>
    <property type="match status" value="1"/>
</dbReference>
<dbReference type="SMART" id="SM00066">
    <property type="entry name" value="GAL4"/>
    <property type="match status" value="1"/>
</dbReference>
<proteinExistence type="predicted"/>
<evidence type="ECO:0000256" key="1">
    <source>
        <dbReference type="ARBA" id="ARBA00004123"/>
    </source>
</evidence>
<protein>
    <recommendedName>
        <fullName evidence="4">Zn(2)-C6 fungal-type domain-containing protein</fullName>
    </recommendedName>
</protein>
<dbReference type="SUPFAM" id="SSF57701">
    <property type="entry name" value="Zn2/Cys6 DNA-binding domain"/>
    <property type="match status" value="1"/>
</dbReference>
<name>A0A9P7VS21_9AGAR</name>
<comment type="caution">
    <text evidence="5">The sequence shown here is derived from an EMBL/GenBank/DDBJ whole genome shotgun (WGS) entry which is preliminary data.</text>
</comment>
<dbReference type="CDD" id="cd00067">
    <property type="entry name" value="GAL4"/>
    <property type="match status" value="1"/>
</dbReference>
<feature type="compositionally biased region" description="Basic and acidic residues" evidence="3">
    <location>
        <begin position="111"/>
        <end position="122"/>
    </location>
</feature>
<evidence type="ECO:0000313" key="6">
    <source>
        <dbReference type="Proteomes" id="UP000812287"/>
    </source>
</evidence>
<feature type="region of interest" description="Disordered" evidence="3">
    <location>
        <begin position="103"/>
        <end position="207"/>
    </location>
</feature>
<dbReference type="Gene3D" id="4.10.240.10">
    <property type="entry name" value="Zn(2)-C6 fungal-type DNA-binding domain"/>
    <property type="match status" value="1"/>
</dbReference>
<organism evidence="5 6">
    <name type="scientific">Guyanagaster necrorhizus</name>
    <dbReference type="NCBI Taxonomy" id="856835"/>
    <lineage>
        <taxon>Eukaryota</taxon>
        <taxon>Fungi</taxon>
        <taxon>Dikarya</taxon>
        <taxon>Basidiomycota</taxon>
        <taxon>Agaricomycotina</taxon>
        <taxon>Agaricomycetes</taxon>
        <taxon>Agaricomycetidae</taxon>
        <taxon>Agaricales</taxon>
        <taxon>Marasmiineae</taxon>
        <taxon>Physalacriaceae</taxon>
        <taxon>Guyanagaster</taxon>
    </lineage>
</organism>
<dbReference type="GO" id="GO:0005634">
    <property type="term" value="C:nucleus"/>
    <property type="evidence" value="ECO:0007669"/>
    <property type="project" value="UniProtKB-SubCell"/>
</dbReference>
<evidence type="ECO:0000256" key="3">
    <source>
        <dbReference type="SAM" id="MobiDB-lite"/>
    </source>
</evidence>
<feature type="domain" description="Zn(2)-C6 fungal-type" evidence="4">
    <location>
        <begin position="35"/>
        <end position="66"/>
    </location>
</feature>
<dbReference type="PROSITE" id="PS00463">
    <property type="entry name" value="ZN2_CY6_FUNGAL_1"/>
    <property type="match status" value="1"/>
</dbReference>
<dbReference type="GO" id="GO:0000981">
    <property type="term" value="F:DNA-binding transcription factor activity, RNA polymerase II-specific"/>
    <property type="evidence" value="ECO:0007669"/>
    <property type="project" value="InterPro"/>
</dbReference>
<dbReference type="GO" id="GO:0008270">
    <property type="term" value="F:zinc ion binding"/>
    <property type="evidence" value="ECO:0007669"/>
    <property type="project" value="InterPro"/>
</dbReference>
<dbReference type="PANTHER" id="PTHR31001:SF81">
    <property type="entry name" value="ZN(II)2CYS6 TRANSCRIPTION FACTOR"/>
    <property type="match status" value="1"/>
</dbReference>
<reference evidence="5" key="1">
    <citation type="submission" date="2020-11" db="EMBL/GenBank/DDBJ databases">
        <title>Adaptations for nitrogen fixation in a non-lichenized fungal sporocarp promotes dispersal by wood-feeding termites.</title>
        <authorList>
            <consortium name="DOE Joint Genome Institute"/>
            <person name="Koch R.A."/>
            <person name="Yoon G."/>
            <person name="Arayal U."/>
            <person name="Lail K."/>
            <person name="Amirebrahimi M."/>
            <person name="Labutti K."/>
            <person name="Lipzen A."/>
            <person name="Riley R."/>
            <person name="Barry K."/>
            <person name="Henrissat B."/>
            <person name="Grigoriev I.V."/>
            <person name="Herr J.R."/>
            <person name="Aime M.C."/>
        </authorList>
    </citation>
    <scope>NUCLEOTIDE SEQUENCE</scope>
    <source>
        <strain evidence="5">MCA 3950</strain>
    </source>
</reference>
<dbReference type="RefSeq" id="XP_043039113.1">
    <property type="nucleotide sequence ID" value="XM_043186413.1"/>
</dbReference>
<sequence>MDPFQPLQLKGEVMDLEFTIDTDHRKRRRNRTTQSCLNCHTSKRKCDRKRPCQRCIQLGLTGLCVYEIDDPALRDDPSVDETTRLRNRIAELESLVRELRGKPHPRWADSSFRDGDPNEKWHSRATKCAPLSAKRRAPSPSIKTEAPPDGGSAPTSSTTLYRFSPSPPAPAPPSMRYHQNLSEYSNGAGSGSYHSSPGSGYGNGNGNGNGYSDGGDYARGDRYDGAAGDHPYCSCRTSPGASHTYMNLSHQLQSTLTALRQYSTHPANTPCLLYRRIAELHNLMQFRTNEPEGPTYDSNTPTDSEILTPLSASSSTHGGPPFHNSSPPGGVSPHEWNTMSTPNYNPYFPMQSNEHGGMYNHIIT</sequence>
<feature type="region of interest" description="Disordered" evidence="3">
    <location>
        <begin position="290"/>
        <end position="337"/>
    </location>
</feature>
<keyword evidence="2" id="KW-0539">Nucleus</keyword>
<dbReference type="InterPro" id="IPR001138">
    <property type="entry name" value="Zn2Cys6_DnaBD"/>
</dbReference>
<evidence type="ECO:0000313" key="5">
    <source>
        <dbReference type="EMBL" id="KAG7445613.1"/>
    </source>
</evidence>
<dbReference type="Pfam" id="PF00172">
    <property type="entry name" value="Zn_clus"/>
    <property type="match status" value="1"/>
</dbReference>